<gene>
    <name evidence="1" type="ORF">S03H2_30692</name>
</gene>
<dbReference type="AlphaFoldDB" id="X1HM26"/>
<organism evidence="1">
    <name type="scientific">marine sediment metagenome</name>
    <dbReference type="NCBI Taxonomy" id="412755"/>
    <lineage>
        <taxon>unclassified sequences</taxon>
        <taxon>metagenomes</taxon>
        <taxon>ecological metagenomes</taxon>
    </lineage>
</organism>
<proteinExistence type="predicted"/>
<protein>
    <submittedName>
        <fullName evidence="1">Uncharacterized protein</fullName>
    </submittedName>
</protein>
<name>X1HM26_9ZZZZ</name>
<accession>X1HM26</accession>
<comment type="caution">
    <text evidence="1">The sequence shown here is derived from an EMBL/GenBank/DDBJ whole genome shotgun (WGS) entry which is preliminary data.</text>
</comment>
<sequence>MKLLTEVNVLKFMAEVQPNQELKVGRKVADLYDWLGGRSRIPSYYKMKATDDHAEKDRLIDYIYNRLFGPYKKHYIHWVRNT</sequence>
<reference evidence="1" key="1">
    <citation type="journal article" date="2014" name="Front. Microbiol.">
        <title>High frequency of phylogenetically diverse reductive dehalogenase-homologous genes in deep subseafloor sedimentary metagenomes.</title>
        <authorList>
            <person name="Kawai M."/>
            <person name="Futagami T."/>
            <person name="Toyoda A."/>
            <person name="Takaki Y."/>
            <person name="Nishi S."/>
            <person name="Hori S."/>
            <person name="Arai W."/>
            <person name="Tsubouchi T."/>
            <person name="Morono Y."/>
            <person name="Uchiyama I."/>
            <person name="Ito T."/>
            <person name="Fujiyama A."/>
            <person name="Inagaki F."/>
            <person name="Takami H."/>
        </authorList>
    </citation>
    <scope>NUCLEOTIDE SEQUENCE</scope>
    <source>
        <strain evidence="1">Expedition CK06-06</strain>
    </source>
</reference>
<dbReference type="EMBL" id="BARU01018574">
    <property type="protein sequence ID" value="GAH58090.1"/>
    <property type="molecule type" value="Genomic_DNA"/>
</dbReference>
<evidence type="ECO:0000313" key="1">
    <source>
        <dbReference type="EMBL" id="GAH58090.1"/>
    </source>
</evidence>